<dbReference type="EMBL" id="UFXP01000001">
    <property type="protein sequence ID" value="STC73251.1"/>
    <property type="molecule type" value="Genomic_DNA"/>
</dbReference>
<dbReference type="Pfam" id="PF04326">
    <property type="entry name" value="SLFN_AlbA_2"/>
    <property type="match status" value="1"/>
</dbReference>
<dbReference type="InterPro" id="IPR036390">
    <property type="entry name" value="WH_DNA-bd_sf"/>
</dbReference>
<dbReference type="InterPro" id="IPR038475">
    <property type="entry name" value="RecG_C_sf"/>
</dbReference>
<evidence type="ECO:0000313" key="2">
    <source>
        <dbReference type="EMBL" id="STC73251.1"/>
    </source>
</evidence>
<gene>
    <name evidence="2" type="ORF">NCTC10289_00019</name>
</gene>
<name>A0A376CRA4_9CORY</name>
<dbReference type="InterPro" id="IPR038461">
    <property type="entry name" value="Schlafen_AlbA_2_dom_sf"/>
</dbReference>
<organism evidence="2 3">
    <name type="scientific">Corynebacterium minutissimum</name>
    <dbReference type="NCBI Taxonomy" id="38301"/>
    <lineage>
        <taxon>Bacteria</taxon>
        <taxon>Bacillati</taxon>
        <taxon>Actinomycetota</taxon>
        <taxon>Actinomycetes</taxon>
        <taxon>Mycobacteriales</taxon>
        <taxon>Corynebacteriaceae</taxon>
        <taxon>Corynebacterium</taxon>
    </lineage>
</organism>
<evidence type="ECO:0000259" key="1">
    <source>
        <dbReference type="Pfam" id="PF04326"/>
    </source>
</evidence>
<proteinExistence type="predicted"/>
<dbReference type="GO" id="GO:0004386">
    <property type="term" value="F:helicase activity"/>
    <property type="evidence" value="ECO:0007669"/>
    <property type="project" value="UniProtKB-KW"/>
</dbReference>
<dbReference type="PANTHER" id="PTHR30595:SF6">
    <property type="entry name" value="SCHLAFEN ALBA-2 DOMAIN-CONTAINING PROTEIN"/>
    <property type="match status" value="1"/>
</dbReference>
<dbReference type="Gene3D" id="3.30.565.60">
    <property type="match status" value="1"/>
</dbReference>
<keyword evidence="2" id="KW-0378">Hydrolase</keyword>
<dbReference type="PANTHER" id="PTHR30595">
    <property type="entry name" value="GLPR-RELATED TRANSCRIPTIONAL REPRESSOR"/>
    <property type="match status" value="1"/>
</dbReference>
<dbReference type="AlphaFoldDB" id="A0A376CRA4"/>
<accession>A0A376CRA4</accession>
<evidence type="ECO:0000313" key="3">
    <source>
        <dbReference type="Proteomes" id="UP000254287"/>
    </source>
</evidence>
<keyword evidence="2" id="KW-0347">Helicase</keyword>
<keyword evidence="2" id="KW-0547">Nucleotide-binding</keyword>
<dbReference type="InterPro" id="IPR007421">
    <property type="entry name" value="Schlafen_AlbA_2_dom"/>
</dbReference>
<feature type="domain" description="Schlafen AlbA-2" evidence="1">
    <location>
        <begin position="63"/>
        <end position="187"/>
    </location>
</feature>
<keyword evidence="2" id="KW-0067">ATP-binding</keyword>
<dbReference type="Pfam" id="PF13749">
    <property type="entry name" value="HATPase_c_4"/>
    <property type="match status" value="1"/>
</dbReference>
<sequence length="607" mass="66973">MACMFRSDSVSEAAILANSCLLVVAELFETTLIHYGAMREDELDFIIQALRSIEAGATADSLESEILDFKEDPAVHPRNRNPDASLIEFLIDEAVCFSNADNGNAFIVLGVADKKSGPEAFTGTQRGLDWLIRKIFEGTQPNIHVEADELEWCGARLIVLRVPRGITLYQRPKGQASKRVGTRCVPLTEHQRRALFFERANPDYTSHPSRRGLEELDMTAVDQARHLLAQARAMSGSQEPVPATARELLGELGLLDGSQNPTYAAEILFMPPVSQQVTVRHLLRLVPGGEPRTTEISAPLITTYLRLKELIRVNAQQEVERIALATGQEVSIKAFPDTAVDELVSNALAHRDWDASAAVVIDQSPIAFSVWSPGGLPTGVQRDRVLTTQSIPRNPRLMTALRMLGLAEESSRGFDRMWASMLSSGRHIPELRAEESFVEVILSSGRVDTAFVKALTELKGAFGAEPFDSANGLIIARHLKDNQILLCHTAAQLMQVSEDQAADTLRWYESLGFVEQLREAREWILTTKARSLMGLHIEGHIAATSVQDWILAQLKEGAALTTREVAEELGVDRAIVTGILRHLRTIGQARIDPDGPQRGPNTRWVLS</sequence>
<protein>
    <submittedName>
        <fullName evidence="2">ATP-dependent DNA helicase</fullName>
    </submittedName>
</protein>
<dbReference type="Proteomes" id="UP000254287">
    <property type="component" value="Unassembled WGS sequence"/>
</dbReference>
<dbReference type="Gene3D" id="3.30.950.30">
    <property type="entry name" value="Schlafen, AAA domain"/>
    <property type="match status" value="1"/>
</dbReference>
<dbReference type="SUPFAM" id="SSF46785">
    <property type="entry name" value="Winged helix' DNA-binding domain"/>
    <property type="match status" value="1"/>
</dbReference>
<reference evidence="2 3" key="1">
    <citation type="submission" date="2018-06" db="EMBL/GenBank/DDBJ databases">
        <authorList>
            <consortium name="Pathogen Informatics"/>
            <person name="Doyle S."/>
        </authorList>
    </citation>
    <scope>NUCLEOTIDE SEQUENCE [LARGE SCALE GENOMIC DNA]</scope>
    <source>
        <strain evidence="2 3">NCTC10289</strain>
    </source>
</reference>
<dbReference type="Gene3D" id="6.10.10.130">
    <property type="match status" value="1"/>
</dbReference>